<proteinExistence type="predicted"/>
<keyword evidence="7" id="KW-1185">Reference proteome</keyword>
<gene>
    <name evidence="6" type="ORF">B9Z55_027385</name>
</gene>
<feature type="transmembrane region" description="Helical" evidence="5">
    <location>
        <begin position="12"/>
        <end position="31"/>
    </location>
</feature>
<dbReference type="EMBL" id="PDUG01000009">
    <property type="protein sequence ID" value="PIC14107.1"/>
    <property type="molecule type" value="Genomic_DNA"/>
</dbReference>
<comment type="caution">
    <text evidence="6">The sequence shown here is derived from an EMBL/GenBank/DDBJ whole genome shotgun (WGS) entry which is preliminary data.</text>
</comment>
<dbReference type="Pfam" id="PF02117">
    <property type="entry name" value="7TM_GPCR_Sra"/>
    <property type="match status" value="1"/>
</dbReference>
<dbReference type="GO" id="GO:0007606">
    <property type="term" value="P:sensory perception of chemical stimulus"/>
    <property type="evidence" value="ECO:0007669"/>
    <property type="project" value="InterPro"/>
</dbReference>
<evidence type="ECO:0000256" key="3">
    <source>
        <dbReference type="ARBA" id="ARBA00022989"/>
    </source>
</evidence>
<protein>
    <submittedName>
        <fullName evidence="6">Uncharacterized protein</fullName>
    </submittedName>
</protein>
<dbReference type="AlphaFoldDB" id="A0A2G5SGF4"/>
<feature type="transmembrane region" description="Helical" evidence="5">
    <location>
        <begin position="43"/>
        <end position="65"/>
    </location>
</feature>
<keyword evidence="4 5" id="KW-0472">Membrane</keyword>
<comment type="subcellular location">
    <subcellularLocation>
        <location evidence="1">Membrane</location>
        <topology evidence="1">Multi-pass membrane protein</topology>
    </subcellularLocation>
</comment>
<evidence type="ECO:0000256" key="1">
    <source>
        <dbReference type="ARBA" id="ARBA00004141"/>
    </source>
</evidence>
<dbReference type="Proteomes" id="UP000230233">
    <property type="component" value="Unassembled WGS sequence"/>
</dbReference>
<reference evidence="7" key="1">
    <citation type="submission" date="2017-10" db="EMBL/GenBank/DDBJ databases">
        <title>Rapid genome shrinkage in a self-fertile nematode reveals novel sperm competition proteins.</title>
        <authorList>
            <person name="Yin D."/>
            <person name="Schwarz E.M."/>
            <person name="Thomas C.G."/>
            <person name="Felde R.L."/>
            <person name="Korf I.F."/>
            <person name="Cutter A.D."/>
            <person name="Schartner C.M."/>
            <person name="Ralston E.J."/>
            <person name="Meyer B.J."/>
            <person name="Haag E.S."/>
        </authorList>
    </citation>
    <scope>NUCLEOTIDE SEQUENCE [LARGE SCALE GENOMIC DNA]</scope>
    <source>
        <strain evidence="7">JU1422</strain>
    </source>
</reference>
<evidence type="ECO:0000256" key="5">
    <source>
        <dbReference type="SAM" id="Phobius"/>
    </source>
</evidence>
<dbReference type="InterPro" id="IPR000344">
    <property type="entry name" value="7TM_GPCR_serpentine_rcpt_Sra"/>
</dbReference>
<sequence>MIQRTSNWFFNNVYCNIVFHLLTFLSTPFAIKKIRSTAYFQKSTVFLLISNMCFGMLHNSIYLVIQTSDGSSQDAKQEDAQIPAPRSDVYIVRSQPSQELLVVKLL</sequence>
<evidence type="ECO:0000313" key="7">
    <source>
        <dbReference type="Proteomes" id="UP000230233"/>
    </source>
</evidence>
<organism evidence="6 7">
    <name type="scientific">Caenorhabditis nigoni</name>
    <dbReference type="NCBI Taxonomy" id="1611254"/>
    <lineage>
        <taxon>Eukaryota</taxon>
        <taxon>Metazoa</taxon>
        <taxon>Ecdysozoa</taxon>
        <taxon>Nematoda</taxon>
        <taxon>Chromadorea</taxon>
        <taxon>Rhabditida</taxon>
        <taxon>Rhabditina</taxon>
        <taxon>Rhabditomorpha</taxon>
        <taxon>Rhabditoidea</taxon>
        <taxon>Rhabditidae</taxon>
        <taxon>Peloderinae</taxon>
        <taxon>Caenorhabditis</taxon>
    </lineage>
</organism>
<accession>A0A2G5SGF4</accession>
<evidence type="ECO:0000256" key="4">
    <source>
        <dbReference type="ARBA" id="ARBA00023136"/>
    </source>
</evidence>
<keyword evidence="3 5" id="KW-1133">Transmembrane helix</keyword>
<name>A0A2G5SGF4_9PELO</name>
<dbReference type="GO" id="GO:0016020">
    <property type="term" value="C:membrane"/>
    <property type="evidence" value="ECO:0007669"/>
    <property type="project" value="UniProtKB-SubCell"/>
</dbReference>
<dbReference type="GO" id="GO:0004930">
    <property type="term" value="F:G protein-coupled receptor activity"/>
    <property type="evidence" value="ECO:0007669"/>
    <property type="project" value="InterPro"/>
</dbReference>
<keyword evidence="2 5" id="KW-0812">Transmembrane</keyword>
<evidence type="ECO:0000256" key="2">
    <source>
        <dbReference type="ARBA" id="ARBA00022692"/>
    </source>
</evidence>
<evidence type="ECO:0000313" key="6">
    <source>
        <dbReference type="EMBL" id="PIC14107.1"/>
    </source>
</evidence>